<dbReference type="Proteomes" id="UP000030001">
    <property type="component" value="Unassembled WGS sequence"/>
</dbReference>
<sequence>MLRERCEQAFNKAENLGDFLELYARGQHLYTLDDSDIMRCIRWYKAKKYETDENDEKLTIASFISCETPTKIFKSRSPITDNENVRKGTRVTTRFLDNNDHEITVYLVDGHYCSGFSPYFQLVNSFGTIDAQWIMDNIAERYDCLENDGELQSEHLARLLQAEMAVFTLIEEQQNR</sequence>
<organism evidence="1 2">
    <name type="scientific">Limosilactobacillus mucosae</name>
    <name type="common">Lactobacillus mucosae</name>
    <dbReference type="NCBI Taxonomy" id="97478"/>
    <lineage>
        <taxon>Bacteria</taxon>
        <taxon>Bacillati</taxon>
        <taxon>Bacillota</taxon>
        <taxon>Bacilli</taxon>
        <taxon>Lactobacillales</taxon>
        <taxon>Lactobacillaceae</taxon>
        <taxon>Limosilactobacillus</taxon>
    </lineage>
</organism>
<proteinExistence type="predicted"/>
<evidence type="ECO:0000313" key="1">
    <source>
        <dbReference type="EMBL" id="KGL67171.1"/>
    </source>
</evidence>
<dbReference type="AlphaFoldDB" id="A0A099YCL9"/>
<name>A0A099YCL9_LIMMU</name>
<comment type="caution">
    <text evidence="1">The sequence shown here is derived from an EMBL/GenBank/DDBJ whole genome shotgun (WGS) entry which is preliminary data.</text>
</comment>
<protein>
    <submittedName>
        <fullName evidence="1">Uncharacterized protein</fullName>
    </submittedName>
</protein>
<gene>
    <name evidence="1" type="ORF">LX03_03380</name>
</gene>
<dbReference type="EMBL" id="JROC01000027">
    <property type="protein sequence ID" value="KGL67171.1"/>
    <property type="molecule type" value="Genomic_DNA"/>
</dbReference>
<reference evidence="1 2" key="1">
    <citation type="submission" date="2014-09" db="EMBL/GenBank/DDBJ databases">
        <title>Lactobacillus mucosae CRL573 Genome Sequencing.</title>
        <authorList>
            <person name="Bleckwedel J."/>
            <person name="Teran L.C."/>
            <person name="Bonacina J."/>
            <person name="Saavedra L."/>
            <person name="Mozzi F.B."/>
            <person name="Raya R.R."/>
        </authorList>
    </citation>
    <scope>NUCLEOTIDE SEQUENCE [LARGE SCALE GENOMIC DNA]</scope>
    <source>
        <strain evidence="1 2">CRL573</strain>
    </source>
</reference>
<evidence type="ECO:0000313" key="2">
    <source>
        <dbReference type="Proteomes" id="UP000030001"/>
    </source>
</evidence>
<accession>A0A099YCL9</accession>